<comment type="subunit">
    <text evidence="1">Homodimer.</text>
</comment>
<evidence type="ECO:0000256" key="1">
    <source>
        <dbReference type="ARBA" id="ARBA00011738"/>
    </source>
</evidence>
<name>A0A9D5HDF8_9LILI</name>
<dbReference type="PANTHER" id="PTHR33178:SF4">
    <property type="entry name" value="EXPRESSED PROTEIN"/>
    <property type="match status" value="1"/>
</dbReference>
<gene>
    <name evidence="3" type="ORF">J5N97_020650</name>
</gene>
<dbReference type="PROSITE" id="PS51502">
    <property type="entry name" value="S_R_A_B_BARREL"/>
    <property type="match status" value="1"/>
</dbReference>
<accession>A0A9D5HDF8</accession>
<sequence>MGELRHLVLVKFKEGVVVEELLEGMKKLVTEIDAVKGFEWGQDVGSEEMLRQGFTHAFLLTFNCAEDFAAYSNHPSHVAFAGPFAAAIDKILLFQFPPVVIKPSA</sequence>
<evidence type="ECO:0000313" key="3">
    <source>
        <dbReference type="EMBL" id="KAJ0972691.1"/>
    </source>
</evidence>
<dbReference type="PANTHER" id="PTHR33178">
    <property type="match status" value="1"/>
</dbReference>
<evidence type="ECO:0000313" key="4">
    <source>
        <dbReference type="Proteomes" id="UP001085076"/>
    </source>
</evidence>
<dbReference type="AlphaFoldDB" id="A0A9D5HDF8"/>
<dbReference type="SUPFAM" id="SSF54909">
    <property type="entry name" value="Dimeric alpha+beta barrel"/>
    <property type="match status" value="1"/>
</dbReference>
<dbReference type="OrthoDB" id="1601230at2759"/>
<feature type="domain" description="Stress-response A/B barrel" evidence="2">
    <location>
        <begin position="4"/>
        <end position="96"/>
    </location>
</feature>
<dbReference type="SMART" id="SM00886">
    <property type="entry name" value="Dabb"/>
    <property type="match status" value="1"/>
</dbReference>
<evidence type="ECO:0000259" key="2">
    <source>
        <dbReference type="PROSITE" id="PS51502"/>
    </source>
</evidence>
<reference evidence="3" key="1">
    <citation type="submission" date="2021-03" db="EMBL/GenBank/DDBJ databases">
        <authorList>
            <person name="Li Z."/>
            <person name="Yang C."/>
        </authorList>
    </citation>
    <scope>NUCLEOTIDE SEQUENCE</scope>
    <source>
        <strain evidence="3">Dzin_1.0</strain>
        <tissue evidence="3">Leaf</tissue>
    </source>
</reference>
<protein>
    <recommendedName>
        <fullName evidence="2">Stress-response A/B barrel domain-containing protein</fullName>
    </recommendedName>
</protein>
<dbReference type="InterPro" id="IPR044662">
    <property type="entry name" value="HS1/DABB1-like"/>
</dbReference>
<proteinExistence type="predicted"/>
<reference evidence="3" key="2">
    <citation type="journal article" date="2022" name="Hortic Res">
        <title>The genome of Dioscorea zingiberensis sheds light on the biosynthesis, origin and evolution of the medicinally important diosgenin saponins.</title>
        <authorList>
            <person name="Li Y."/>
            <person name="Tan C."/>
            <person name="Li Z."/>
            <person name="Guo J."/>
            <person name="Li S."/>
            <person name="Chen X."/>
            <person name="Wang C."/>
            <person name="Dai X."/>
            <person name="Yang H."/>
            <person name="Song W."/>
            <person name="Hou L."/>
            <person name="Xu J."/>
            <person name="Tong Z."/>
            <person name="Xu A."/>
            <person name="Yuan X."/>
            <person name="Wang W."/>
            <person name="Yang Q."/>
            <person name="Chen L."/>
            <person name="Sun Z."/>
            <person name="Wang K."/>
            <person name="Pan B."/>
            <person name="Chen J."/>
            <person name="Bao Y."/>
            <person name="Liu F."/>
            <person name="Qi X."/>
            <person name="Gang D.R."/>
            <person name="Wen J."/>
            <person name="Li J."/>
        </authorList>
    </citation>
    <scope>NUCLEOTIDE SEQUENCE</scope>
    <source>
        <strain evidence="3">Dzin_1.0</strain>
    </source>
</reference>
<comment type="caution">
    <text evidence="3">The sequence shown here is derived from an EMBL/GenBank/DDBJ whole genome shotgun (WGS) entry which is preliminary data.</text>
</comment>
<dbReference type="InterPro" id="IPR013097">
    <property type="entry name" value="Dabb"/>
</dbReference>
<keyword evidence="4" id="KW-1185">Reference proteome</keyword>
<dbReference type="Pfam" id="PF07876">
    <property type="entry name" value="Dabb"/>
    <property type="match status" value="1"/>
</dbReference>
<dbReference type="Gene3D" id="3.30.70.100">
    <property type="match status" value="1"/>
</dbReference>
<dbReference type="InterPro" id="IPR011008">
    <property type="entry name" value="Dimeric_a/b-barrel"/>
</dbReference>
<organism evidence="3 4">
    <name type="scientific">Dioscorea zingiberensis</name>
    <dbReference type="NCBI Taxonomy" id="325984"/>
    <lineage>
        <taxon>Eukaryota</taxon>
        <taxon>Viridiplantae</taxon>
        <taxon>Streptophyta</taxon>
        <taxon>Embryophyta</taxon>
        <taxon>Tracheophyta</taxon>
        <taxon>Spermatophyta</taxon>
        <taxon>Magnoliopsida</taxon>
        <taxon>Liliopsida</taxon>
        <taxon>Dioscoreales</taxon>
        <taxon>Dioscoreaceae</taxon>
        <taxon>Dioscorea</taxon>
    </lineage>
</organism>
<dbReference type="Proteomes" id="UP001085076">
    <property type="component" value="Miscellaneous, Linkage group lg05"/>
</dbReference>
<dbReference type="EMBL" id="JAGGNH010000005">
    <property type="protein sequence ID" value="KAJ0972691.1"/>
    <property type="molecule type" value="Genomic_DNA"/>
</dbReference>